<feature type="compositionally biased region" description="Polar residues" evidence="1">
    <location>
        <begin position="181"/>
        <end position="194"/>
    </location>
</feature>
<dbReference type="PANTHER" id="PTHR35354:SF1">
    <property type="entry name" value="RGD1561648"/>
    <property type="match status" value="1"/>
</dbReference>
<reference evidence="2 3" key="1">
    <citation type="submission" date="2020-08" db="EMBL/GenBank/DDBJ databases">
        <authorList>
            <person name="Hejnol A."/>
        </authorList>
    </citation>
    <scope>NUCLEOTIDE SEQUENCE [LARGE SCALE GENOMIC DNA]</scope>
</reference>
<dbReference type="Pfam" id="PF15087">
    <property type="entry name" value="DUF4551"/>
    <property type="match status" value="2"/>
</dbReference>
<proteinExistence type="predicted"/>
<sequence length="583" mass="66994">MSNGTASAYSKKSSKLELFLKRLDEKYYEEVRATESCIIDFGKEQGEKFVILTPHSIDFTNKPPTKLQKGLELSKIITVRLSDVLPPFLTGDDQINTQHITIEYKEEDTSKIKEGISPRLSWTPSKSLRKINSTPPPSPRRTDSNASNLSNLSSDTSNGMEKTLSFSDSPSDGEDLKLDLSSLSTNGSDNGSTPRSIKSSSLSKRKKMDLYILRHTSTFYMLLKAALNSYHIRSTLELEPDYKIIREKKQRYSALDNKAKMTYLEKLSILFNVLKNEIMHCNINDKNKFFLAVEELYTTSERNFALRKHFWKDNELFTKLITVLKATLMGKNTLKKFNTVMNSLEMGLLIIDTLISMLTETEVIFARQIVLKANEGVNLVELLHIVMDDHKGLCLESFTTSQRKEFNEKRIEILNANITLMNRLILAAEQSTWTESRESFFNVNWLMKQVQSTESLPSFILKTVETVVETCRPKRECSELSPKDLVILYYKINVTYKLIQFLEEPALLIRDHFLEEFRYYMTPSNIHKTLQDNFSLKLSILKELEEIIKTVLQKPFSLECDSELGSLPSTPRYGKKNSEVLFT</sequence>
<evidence type="ECO:0000313" key="2">
    <source>
        <dbReference type="EMBL" id="CAD5117910.1"/>
    </source>
</evidence>
<evidence type="ECO:0000256" key="1">
    <source>
        <dbReference type="SAM" id="MobiDB-lite"/>
    </source>
</evidence>
<protein>
    <submittedName>
        <fullName evidence="2">DgyrCDS6655</fullName>
    </submittedName>
</protein>
<dbReference type="EMBL" id="CAJFCJ010000007">
    <property type="protein sequence ID" value="CAD5117910.1"/>
    <property type="molecule type" value="Genomic_DNA"/>
</dbReference>
<keyword evidence="3" id="KW-1185">Reference proteome</keyword>
<accession>A0A7I8VNN6</accession>
<comment type="caution">
    <text evidence="2">The sequence shown here is derived from an EMBL/GenBank/DDBJ whole genome shotgun (WGS) entry which is preliminary data.</text>
</comment>
<feature type="compositionally biased region" description="Polar residues" evidence="1">
    <location>
        <begin position="120"/>
        <end position="132"/>
    </location>
</feature>
<organism evidence="2 3">
    <name type="scientific">Dimorphilus gyrociliatus</name>
    <dbReference type="NCBI Taxonomy" id="2664684"/>
    <lineage>
        <taxon>Eukaryota</taxon>
        <taxon>Metazoa</taxon>
        <taxon>Spiralia</taxon>
        <taxon>Lophotrochozoa</taxon>
        <taxon>Annelida</taxon>
        <taxon>Polychaeta</taxon>
        <taxon>Polychaeta incertae sedis</taxon>
        <taxon>Dinophilidae</taxon>
        <taxon>Dimorphilus</taxon>
    </lineage>
</organism>
<name>A0A7I8VNN6_9ANNE</name>
<evidence type="ECO:0000313" key="3">
    <source>
        <dbReference type="Proteomes" id="UP000549394"/>
    </source>
</evidence>
<dbReference type="AlphaFoldDB" id="A0A7I8VNN6"/>
<dbReference type="OrthoDB" id="6022562at2759"/>
<dbReference type="Proteomes" id="UP000549394">
    <property type="component" value="Unassembled WGS sequence"/>
</dbReference>
<gene>
    <name evidence="2" type="ORF">DGYR_LOCUS6374</name>
</gene>
<dbReference type="InterPro" id="IPR027878">
    <property type="entry name" value="DUF4551"/>
</dbReference>
<feature type="compositionally biased region" description="Low complexity" evidence="1">
    <location>
        <begin position="144"/>
        <end position="158"/>
    </location>
</feature>
<dbReference type="PANTHER" id="PTHR35354">
    <property type="entry name" value="RGD1561648"/>
    <property type="match status" value="1"/>
</dbReference>
<feature type="region of interest" description="Disordered" evidence="1">
    <location>
        <begin position="115"/>
        <end position="201"/>
    </location>
</feature>